<evidence type="ECO:0000313" key="2">
    <source>
        <dbReference type="EMBL" id="MBB6095008.1"/>
    </source>
</evidence>
<feature type="region of interest" description="Disordered" evidence="1">
    <location>
        <begin position="1"/>
        <end position="45"/>
    </location>
</feature>
<proteinExistence type="predicted"/>
<dbReference type="Proteomes" id="UP000588068">
    <property type="component" value="Unassembled WGS sequence"/>
</dbReference>
<keyword evidence="3" id="KW-1185">Reference proteome</keyword>
<feature type="compositionally biased region" description="Basic and acidic residues" evidence="1">
    <location>
        <begin position="13"/>
        <end position="30"/>
    </location>
</feature>
<sequence length="45" mass="5120">MTHFASNAPTLPQRRELVPRKTRKEEDRLCARSMSDQATGELPPP</sequence>
<comment type="caution">
    <text evidence="2">The sequence shown here is derived from an EMBL/GenBank/DDBJ whole genome shotgun (WGS) entry which is preliminary data.</text>
</comment>
<organism evidence="2 3">
    <name type="scientific">Povalibacter uvarum</name>
    <dbReference type="NCBI Taxonomy" id="732238"/>
    <lineage>
        <taxon>Bacteria</taxon>
        <taxon>Pseudomonadati</taxon>
        <taxon>Pseudomonadota</taxon>
        <taxon>Gammaproteobacteria</taxon>
        <taxon>Steroidobacterales</taxon>
        <taxon>Steroidobacteraceae</taxon>
        <taxon>Povalibacter</taxon>
    </lineage>
</organism>
<evidence type="ECO:0000313" key="3">
    <source>
        <dbReference type="Proteomes" id="UP000588068"/>
    </source>
</evidence>
<dbReference type="RefSeq" id="WP_246433675.1">
    <property type="nucleotide sequence ID" value="NZ_JACHHZ010000004.1"/>
</dbReference>
<gene>
    <name evidence="2" type="ORF">HNQ60_003895</name>
</gene>
<protein>
    <submittedName>
        <fullName evidence="2">Uncharacterized protein</fullName>
    </submittedName>
</protein>
<accession>A0A841HSK4</accession>
<evidence type="ECO:0000256" key="1">
    <source>
        <dbReference type="SAM" id="MobiDB-lite"/>
    </source>
</evidence>
<reference evidence="2 3" key="1">
    <citation type="submission" date="2020-08" db="EMBL/GenBank/DDBJ databases">
        <title>Genomic Encyclopedia of Type Strains, Phase IV (KMG-IV): sequencing the most valuable type-strain genomes for metagenomic binning, comparative biology and taxonomic classification.</title>
        <authorList>
            <person name="Goeker M."/>
        </authorList>
    </citation>
    <scope>NUCLEOTIDE SEQUENCE [LARGE SCALE GENOMIC DNA]</scope>
    <source>
        <strain evidence="2 3">DSM 26723</strain>
    </source>
</reference>
<dbReference type="EMBL" id="JACHHZ010000004">
    <property type="protein sequence ID" value="MBB6095008.1"/>
    <property type="molecule type" value="Genomic_DNA"/>
</dbReference>
<name>A0A841HSK4_9GAMM</name>
<feature type="compositionally biased region" description="Polar residues" evidence="1">
    <location>
        <begin position="1"/>
        <end position="10"/>
    </location>
</feature>
<dbReference type="AlphaFoldDB" id="A0A841HSK4"/>